<dbReference type="Proteomes" id="UP000472240">
    <property type="component" value="Chromosome 6"/>
</dbReference>
<evidence type="ECO:0000256" key="6">
    <source>
        <dbReference type="SAM" id="Phobius"/>
    </source>
</evidence>
<dbReference type="PROSITE" id="PS51225">
    <property type="entry name" value="MARVEL"/>
    <property type="match status" value="1"/>
</dbReference>
<dbReference type="Pfam" id="PF01284">
    <property type="entry name" value="MARVEL"/>
    <property type="match status" value="1"/>
</dbReference>
<dbReference type="AlphaFoldDB" id="A0A671DPN0"/>
<organism evidence="8 9">
    <name type="scientific">Rhinolophus ferrumequinum</name>
    <name type="common">Greater horseshoe bat</name>
    <dbReference type="NCBI Taxonomy" id="59479"/>
    <lineage>
        <taxon>Eukaryota</taxon>
        <taxon>Metazoa</taxon>
        <taxon>Chordata</taxon>
        <taxon>Craniata</taxon>
        <taxon>Vertebrata</taxon>
        <taxon>Euteleostomi</taxon>
        <taxon>Mammalia</taxon>
        <taxon>Eutheria</taxon>
        <taxon>Laurasiatheria</taxon>
        <taxon>Chiroptera</taxon>
        <taxon>Yinpterochiroptera</taxon>
        <taxon>Rhinolophoidea</taxon>
        <taxon>Rhinolophidae</taxon>
        <taxon>Rhinolophinae</taxon>
        <taxon>Rhinolophus</taxon>
    </lineage>
</organism>
<reference evidence="8 9" key="1">
    <citation type="journal article" date="2015" name="Annu Rev Anim Biosci">
        <title>The Genome 10K Project: a way forward.</title>
        <authorList>
            <person name="Koepfli K.P."/>
            <person name="Paten B."/>
            <person name="O'Brien S.J."/>
            <person name="Koepfli K.P."/>
            <person name="Paten B."/>
            <person name="Antunes A."/>
            <person name="Belov K."/>
            <person name="Bustamante C."/>
            <person name="Castoe T.A."/>
            <person name="Clawson H."/>
            <person name="Crawford A.J."/>
            <person name="Diekhans M."/>
            <person name="Distel D."/>
            <person name="Durbin R."/>
            <person name="Earl D."/>
            <person name="Fujita M.K."/>
            <person name="Gamble T."/>
            <person name="Georges A."/>
            <person name="Gemmell N."/>
            <person name="Gilbert M.T."/>
            <person name="Graves J.M."/>
            <person name="Green R.E."/>
            <person name="Hickey G."/>
            <person name="Jarvis E.D."/>
            <person name="Johnson W."/>
            <person name="Komissarov A."/>
            <person name="Korf I."/>
            <person name="Kuhn R."/>
            <person name="Larkin D.M."/>
            <person name="Lewin H."/>
            <person name="Lopez J.V."/>
            <person name="Ma J."/>
            <person name="Marques-Bonet T."/>
            <person name="Miller W."/>
            <person name="Murphy R."/>
            <person name="Pevzner P."/>
            <person name="Shapiro B."/>
            <person name="Steiner C."/>
            <person name="Tamazian G."/>
            <person name="Venkatesh B."/>
            <person name="Wang J."/>
            <person name="Wayne R."/>
            <person name="Wiley E."/>
            <person name="Yang H."/>
            <person name="Zhang G."/>
            <person name="Haussler D."/>
            <person name="Ryder O."/>
            <person name="O'Brien S.J."/>
        </authorList>
    </citation>
    <scope>NUCLEOTIDE SEQUENCE</scope>
</reference>
<comment type="subcellular location">
    <subcellularLocation>
        <location evidence="1">Membrane</location>
        <topology evidence="1">Multi-pass membrane protein</topology>
    </subcellularLocation>
</comment>
<accession>A0A671DPN0</accession>
<dbReference type="PANTHER" id="PTHR22776:SF26">
    <property type="entry name" value="CKLF-LIKE MARVEL TRANSMEMBRANE DOMAIN-CONTAINING PROTEIN 5"/>
    <property type="match status" value="1"/>
</dbReference>
<evidence type="ECO:0000256" key="3">
    <source>
        <dbReference type="ARBA" id="ARBA00022989"/>
    </source>
</evidence>
<evidence type="ECO:0000313" key="9">
    <source>
        <dbReference type="Proteomes" id="UP000472240"/>
    </source>
</evidence>
<reference evidence="8" key="4">
    <citation type="submission" date="2025-08" db="UniProtKB">
        <authorList>
            <consortium name="Ensembl"/>
        </authorList>
    </citation>
    <scope>IDENTIFICATION</scope>
</reference>
<dbReference type="Ensembl" id="ENSRFET00010003105.1">
    <property type="protein sequence ID" value="ENSRFEP00010002823.1"/>
    <property type="gene ID" value="ENSRFEG00010002007.1"/>
</dbReference>
<feature type="transmembrane region" description="Helical" evidence="6">
    <location>
        <begin position="43"/>
        <end position="76"/>
    </location>
</feature>
<evidence type="ECO:0000313" key="8">
    <source>
        <dbReference type="Ensembl" id="ENSRFEP00010002823.1"/>
    </source>
</evidence>
<protein>
    <submittedName>
        <fullName evidence="8">CKLF like MARVEL transmembrane domain containing 5</fullName>
    </submittedName>
</protein>
<feature type="domain" description="MARVEL" evidence="7">
    <location>
        <begin position="29"/>
        <end position="142"/>
    </location>
</feature>
<feature type="transmembrane region" description="Helical" evidence="6">
    <location>
        <begin position="88"/>
        <end position="108"/>
    </location>
</feature>
<keyword evidence="9" id="KW-1185">Reference proteome</keyword>
<name>A0A671DPN0_RHIFE</name>
<evidence type="ECO:0000259" key="7">
    <source>
        <dbReference type="PROSITE" id="PS51225"/>
    </source>
</evidence>
<evidence type="ECO:0000256" key="2">
    <source>
        <dbReference type="ARBA" id="ARBA00022692"/>
    </source>
</evidence>
<evidence type="ECO:0000256" key="4">
    <source>
        <dbReference type="ARBA" id="ARBA00023136"/>
    </source>
</evidence>
<reference evidence="8" key="5">
    <citation type="submission" date="2025-09" db="UniProtKB">
        <authorList>
            <consortium name="Ensembl"/>
        </authorList>
    </citation>
    <scope>IDENTIFICATION</scope>
</reference>
<gene>
    <name evidence="8" type="primary">CMTM5</name>
</gene>
<evidence type="ECO:0000256" key="1">
    <source>
        <dbReference type="ARBA" id="ARBA00004141"/>
    </source>
</evidence>
<reference evidence="8 9" key="2">
    <citation type="journal article" date="2018" name="Annu Rev Anim Biosci">
        <title>Bat Biology, Genomes, and the Bat1K Project: To Generate Chromosome-Level Genomes for All Living Bat Species.</title>
        <authorList>
            <person name="Teeling E.C."/>
            <person name="Vernes S.C."/>
            <person name="Davalos L.M."/>
            <person name="Ray D.A."/>
            <person name="Gilbert M.T.P."/>
            <person name="Myers E."/>
        </authorList>
    </citation>
    <scope>NUCLEOTIDE SEQUENCE</scope>
</reference>
<keyword evidence="3 6" id="KW-1133">Transmembrane helix</keyword>
<proteinExistence type="predicted"/>
<dbReference type="PANTHER" id="PTHR22776">
    <property type="entry name" value="MARVEL-CONTAINING POTENTIAL LIPID RAFT-ASSOCIATED PROTEIN"/>
    <property type="match status" value="1"/>
</dbReference>
<dbReference type="GeneTree" id="ENSGT00940000161867"/>
<sequence>MLSALDRRDRPPEEGAAAGLQGFAVDKTFLSSLKGILLETELALAFIIFICFTASISAYMAAALLEFFITLAFLFLYATQYYQRFDRLNWPCLVFGIILVSVFAYDAFKIYRTEMVPRATQGECLCSGRGDALLAAAPAAPA</sequence>
<dbReference type="InterPro" id="IPR050578">
    <property type="entry name" value="MARVEL-CKLF_proteins"/>
</dbReference>
<dbReference type="InterPro" id="IPR008253">
    <property type="entry name" value="Marvel"/>
</dbReference>
<keyword evidence="4 5" id="KW-0472">Membrane</keyword>
<dbReference type="GO" id="GO:0016020">
    <property type="term" value="C:membrane"/>
    <property type="evidence" value="ECO:0007669"/>
    <property type="project" value="UniProtKB-SubCell"/>
</dbReference>
<evidence type="ECO:0000256" key="5">
    <source>
        <dbReference type="PROSITE-ProRule" id="PRU00581"/>
    </source>
</evidence>
<reference evidence="9" key="3">
    <citation type="submission" date="2018-12" db="EMBL/GenBank/DDBJ databases">
        <title>G10K-VGP greater horseshoe bat female genome, primary haplotype.</title>
        <authorList>
            <person name="Teeling E."/>
            <person name="Myers G."/>
            <person name="Vernes S."/>
            <person name="Pippel M."/>
            <person name="Winkler S."/>
            <person name="Fedrigo O."/>
            <person name="Rhie A."/>
            <person name="Koren S."/>
            <person name="Phillippy A."/>
            <person name="Lewin H."/>
            <person name="Damas J."/>
            <person name="Howe K."/>
            <person name="Mountcastle J."/>
            <person name="Jarvis E.D."/>
        </authorList>
    </citation>
    <scope>NUCLEOTIDE SEQUENCE [LARGE SCALE GENOMIC DNA]</scope>
</reference>
<keyword evidence="2 5" id="KW-0812">Transmembrane</keyword>